<dbReference type="SUPFAM" id="SSF56112">
    <property type="entry name" value="Protein kinase-like (PK-like)"/>
    <property type="match status" value="1"/>
</dbReference>
<dbReference type="GO" id="GO:0005096">
    <property type="term" value="F:GTPase activator activity"/>
    <property type="evidence" value="ECO:0007669"/>
    <property type="project" value="TreeGrafter"/>
</dbReference>
<dbReference type="SMART" id="SM00220">
    <property type="entry name" value="S_TKc"/>
    <property type="match status" value="1"/>
</dbReference>
<feature type="region of interest" description="Disordered" evidence="1">
    <location>
        <begin position="458"/>
        <end position="517"/>
    </location>
</feature>
<keyword evidence="4" id="KW-0418">Kinase</keyword>
<dbReference type="SUPFAM" id="SSF47923">
    <property type="entry name" value="Ypt/Rab-GAP domain of gyp1p"/>
    <property type="match status" value="2"/>
</dbReference>
<dbReference type="InterPro" id="IPR011009">
    <property type="entry name" value="Kinase-like_dom_sf"/>
</dbReference>
<dbReference type="InterPro" id="IPR000195">
    <property type="entry name" value="Rab-GAP-TBC_dom"/>
</dbReference>
<dbReference type="Pfam" id="PF00566">
    <property type="entry name" value="RabGAP-TBC"/>
    <property type="match status" value="1"/>
</dbReference>
<reference evidence="4" key="1">
    <citation type="submission" date="2022-08" db="EMBL/GenBank/DDBJ databases">
        <title>Novel sulphate-reducing endosymbionts in the free-living metamonad Anaeramoeba.</title>
        <authorList>
            <person name="Jerlstrom-Hultqvist J."/>
            <person name="Cepicka I."/>
            <person name="Gallot-Lavallee L."/>
            <person name="Salas-Leiva D."/>
            <person name="Curtis B.A."/>
            <person name="Zahonova K."/>
            <person name="Pipaliya S."/>
            <person name="Dacks J."/>
            <person name="Roger A.J."/>
        </authorList>
    </citation>
    <scope>NUCLEOTIDE SEQUENCE</scope>
    <source>
        <strain evidence="4">Busselton2</strain>
    </source>
</reference>
<feature type="compositionally biased region" description="Low complexity" evidence="1">
    <location>
        <begin position="285"/>
        <end position="307"/>
    </location>
</feature>
<keyword evidence="4" id="KW-0808">Transferase</keyword>
<dbReference type="GO" id="GO:0005524">
    <property type="term" value="F:ATP binding"/>
    <property type="evidence" value="ECO:0007669"/>
    <property type="project" value="InterPro"/>
</dbReference>
<feature type="domain" description="Protein kinase" evidence="2">
    <location>
        <begin position="1"/>
        <end position="259"/>
    </location>
</feature>
<dbReference type="AlphaFoldDB" id="A0AAV7Y7S9"/>
<sequence>MTNSRTFTLQSYNVDKKHESLFIHLKFLQSATKHENLVRIVDLIQCSNTVAIIYESFSKTLSDFSKGYQSIALLKQVSYQILQAIHHFDKLHYYEFPINPNSIFHDEYKDNFKLASHLYGLPSRPRFEDLRYLPPEIIFSNFNEKTNYSIKKKQELNFRKTSIWSLGLVLIEHYLNKNILPTYTCYNEYIIFLKKLLKNCKKGKNISNQKNQILLRLRIKELANEKEIPKQFLQFISSCLIIDPLKRFTTKELLSHDFLTTNILFRSLSKNEKNHKVNININMNGDSNNIKNENENENNNGNSINLENKNENKNEDHKISNYNHKTQVDDIYYYWKCYGGRPKEILNELVLTTEFSNIVNKIPHKIKYDKKKINNKNKQFLIQINRIYPKVQFQYHYPIEENTRSTKEFSRKYLAKYLKKKLIIDQYKALLNDSPINKRKLFDFLQVQLQKQKKYKIRNQNVKGKVKEKGDEKKKEKKKEKDQDKDQDQKIDQKKQIEKEKENEKEKEKKKKKYKAKGKVQKEYGYPPFLRNKIWEIILGVTKKELEKNKQIINTFNISDLKKESKTQINKDIKRCHQYDPFLKTKTGRKQLKKILRIWCVQQTNQKISYWQGLDEICAAVLVLNPFDEVWVYSIFSKIVEKFHLKGLTESNGIKYRSTIRLFDTLVSYHLPKLKIHIYDQGVTDPISYCTPWFFTLFCHNFLLKEIHQLWDHLLIKIPSYPIFIALAIFDQLKAALVRSNFENILKKICKLPKLNIKKIIQKSQEFFSTTPPSIYYNDYLFRDFTSFLDLDNKQEKRKLNHEILNDINNLSSQFSPSISLVDTLSFFKNPLFVFVEKQIHTINNQKVRAIFLSRQIFYNEHLPRPIHQIIEKERNKPIIIISVNNIIAQMASNFFVRLKKKYVSILIN</sequence>
<name>A0AAV7Y7S9_9EUKA</name>
<dbReference type="Pfam" id="PF00069">
    <property type="entry name" value="Pkinase"/>
    <property type="match status" value="1"/>
</dbReference>
<comment type="caution">
    <text evidence="4">The sequence shown here is derived from an EMBL/GenBank/DDBJ whole genome shotgun (WGS) entry which is preliminary data.</text>
</comment>
<protein>
    <submittedName>
        <fullName evidence="4">Tbc1 domain containing kinase</fullName>
    </submittedName>
</protein>
<evidence type="ECO:0000313" key="5">
    <source>
        <dbReference type="Proteomes" id="UP001146793"/>
    </source>
</evidence>
<dbReference type="Proteomes" id="UP001146793">
    <property type="component" value="Unassembled WGS sequence"/>
</dbReference>
<dbReference type="Gene3D" id="1.10.510.10">
    <property type="entry name" value="Transferase(Phosphotransferase) domain 1"/>
    <property type="match status" value="1"/>
</dbReference>
<evidence type="ECO:0000256" key="1">
    <source>
        <dbReference type="SAM" id="MobiDB-lite"/>
    </source>
</evidence>
<dbReference type="InterPro" id="IPR035969">
    <property type="entry name" value="Rab-GAP_TBC_sf"/>
</dbReference>
<dbReference type="PROSITE" id="PS50011">
    <property type="entry name" value="PROTEIN_KINASE_DOM"/>
    <property type="match status" value="1"/>
</dbReference>
<organism evidence="4 5">
    <name type="scientific">Anaeramoeba flamelloides</name>
    <dbReference type="NCBI Taxonomy" id="1746091"/>
    <lineage>
        <taxon>Eukaryota</taxon>
        <taxon>Metamonada</taxon>
        <taxon>Anaeramoebidae</taxon>
        <taxon>Anaeramoeba</taxon>
    </lineage>
</organism>
<dbReference type="SMART" id="SM00164">
    <property type="entry name" value="TBC"/>
    <property type="match status" value="1"/>
</dbReference>
<proteinExistence type="predicted"/>
<feature type="domain" description="Rab-GAP TBC" evidence="3">
    <location>
        <begin position="525"/>
        <end position="718"/>
    </location>
</feature>
<evidence type="ECO:0000259" key="3">
    <source>
        <dbReference type="PROSITE" id="PS50086"/>
    </source>
</evidence>
<feature type="compositionally biased region" description="Basic residues" evidence="1">
    <location>
        <begin position="508"/>
        <end position="517"/>
    </location>
</feature>
<dbReference type="InterPro" id="IPR000719">
    <property type="entry name" value="Prot_kinase_dom"/>
</dbReference>
<evidence type="ECO:0000259" key="2">
    <source>
        <dbReference type="PROSITE" id="PS50011"/>
    </source>
</evidence>
<gene>
    <name evidence="4" type="ORF">M0812_28324</name>
</gene>
<dbReference type="Gene3D" id="1.10.472.80">
    <property type="entry name" value="Ypt/Rab-GAP domain of gyp1p, domain 3"/>
    <property type="match status" value="1"/>
</dbReference>
<accession>A0AAV7Y7S9</accession>
<feature type="compositionally biased region" description="Basic and acidic residues" evidence="1">
    <location>
        <begin position="465"/>
        <end position="507"/>
    </location>
</feature>
<dbReference type="GO" id="GO:0004672">
    <property type="term" value="F:protein kinase activity"/>
    <property type="evidence" value="ECO:0007669"/>
    <property type="project" value="InterPro"/>
</dbReference>
<evidence type="ECO:0000313" key="4">
    <source>
        <dbReference type="EMBL" id="KAJ3425878.1"/>
    </source>
</evidence>
<dbReference type="EMBL" id="JANTQA010000070">
    <property type="protein sequence ID" value="KAJ3425878.1"/>
    <property type="molecule type" value="Genomic_DNA"/>
</dbReference>
<dbReference type="PROSITE" id="PS50086">
    <property type="entry name" value="TBC_RABGAP"/>
    <property type="match status" value="1"/>
</dbReference>
<feature type="region of interest" description="Disordered" evidence="1">
    <location>
        <begin position="285"/>
        <end position="314"/>
    </location>
</feature>
<dbReference type="PANTHER" id="PTHR22957:SF168">
    <property type="entry name" value="TBC DOMAIN-CONTAINING PROTEIN KINASE-LIKE PROTEIN"/>
    <property type="match status" value="1"/>
</dbReference>
<dbReference type="PANTHER" id="PTHR22957">
    <property type="entry name" value="TBC1 DOMAIN FAMILY MEMBER GTPASE-ACTIVATING PROTEIN"/>
    <property type="match status" value="1"/>
</dbReference>
<dbReference type="Gene3D" id="1.10.8.270">
    <property type="entry name" value="putative rabgap domain of human tbc1 domain family member 14 like domains"/>
    <property type="match status" value="1"/>
</dbReference>